<proteinExistence type="predicted"/>
<feature type="transmembrane region" description="Helical" evidence="1">
    <location>
        <begin position="160"/>
        <end position="176"/>
    </location>
</feature>
<feature type="transmembrane region" description="Helical" evidence="1">
    <location>
        <begin position="188"/>
        <end position="206"/>
    </location>
</feature>
<sequence length="208" mass="24309">MNGVSYKGLEFFTLFVLLPVSFTVQYPIWIKMLLGIIGFVYVVYVLLKVENLKFKINPTLRWRLFWKLVLVKLLLIVVLTSSFVWFTNRGKLFQVLLENPLLWLFFVFVYSVFSVYPQELVYRTFYFQRYKVLLKNESLFVFLNAVVFALGHLFFKNNLVIVLTFLGGLLFAITFNKTKSTLLVSIEHAIYGSWLFTVGMGSMLGFPV</sequence>
<dbReference type="EMBL" id="BAABCY010000007">
    <property type="protein sequence ID" value="GAA3554218.1"/>
    <property type="molecule type" value="Genomic_DNA"/>
</dbReference>
<dbReference type="Proteomes" id="UP001500954">
    <property type="component" value="Unassembled WGS sequence"/>
</dbReference>
<keyword evidence="1" id="KW-0472">Membrane</keyword>
<dbReference type="RefSeq" id="WP_345003874.1">
    <property type="nucleotide sequence ID" value="NZ_BAABCY010000007.1"/>
</dbReference>
<keyword evidence="4" id="KW-1185">Reference proteome</keyword>
<feature type="transmembrane region" description="Helical" evidence="1">
    <location>
        <begin position="28"/>
        <end position="47"/>
    </location>
</feature>
<reference evidence="4" key="1">
    <citation type="journal article" date="2019" name="Int. J. Syst. Evol. Microbiol.">
        <title>The Global Catalogue of Microorganisms (GCM) 10K type strain sequencing project: providing services to taxonomists for standard genome sequencing and annotation.</title>
        <authorList>
            <consortium name="The Broad Institute Genomics Platform"/>
            <consortium name="The Broad Institute Genome Sequencing Center for Infectious Disease"/>
            <person name="Wu L."/>
            <person name="Ma J."/>
        </authorList>
    </citation>
    <scope>NUCLEOTIDE SEQUENCE [LARGE SCALE GENOMIC DNA]</scope>
    <source>
        <strain evidence="4">JCM 17111</strain>
    </source>
</reference>
<feature type="transmembrane region" description="Helical" evidence="1">
    <location>
        <begin position="138"/>
        <end position="154"/>
    </location>
</feature>
<evidence type="ECO:0000313" key="4">
    <source>
        <dbReference type="Proteomes" id="UP001500954"/>
    </source>
</evidence>
<dbReference type="InterPro" id="IPR003675">
    <property type="entry name" value="Rce1/LyrA-like_dom"/>
</dbReference>
<comment type="caution">
    <text evidence="3">The sequence shown here is derived from an EMBL/GenBank/DDBJ whole genome shotgun (WGS) entry which is preliminary data.</text>
</comment>
<accession>A0ABP6WQ56</accession>
<evidence type="ECO:0000259" key="2">
    <source>
        <dbReference type="Pfam" id="PF02517"/>
    </source>
</evidence>
<evidence type="ECO:0000313" key="3">
    <source>
        <dbReference type="EMBL" id="GAA3554218.1"/>
    </source>
</evidence>
<organism evidence="3 4">
    <name type="scientific">Snuella lapsa</name>
    <dbReference type="NCBI Taxonomy" id="870481"/>
    <lineage>
        <taxon>Bacteria</taxon>
        <taxon>Pseudomonadati</taxon>
        <taxon>Bacteroidota</taxon>
        <taxon>Flavobacteriia</taxon>
        <taxon>Flavobacteriales</taxon>
        <taxon>Flavobacteriaceae</taxon>
        <taxon>Snuella</taxon>
    </lineage>
</organism>
<feature type="transmembrane region" description="Helical" evidence="1">
    <location>
        <begin position="100"/>
        <end position="117"/>
    </location>
</feature>
<dbReference type="Pfam" id="PF02517">
    <property type="entry name" value="Rce1-like"/>
    <property type="match status" value="1"/>
</dbReference>
<feature type="domain" description="CAAX prenyl protease 2/Lysostaphin resistance protein A-like" evidence="2">
    <location>
        <begin position="102"/>
        <end position="191"/>
    </location>
</feature>
<protein>
    <recommendedName>
        <fullName evidence="2">CAAX prenyl protease 2/Lysostaphin resistance protein A-like domain-containing protein</fullName>
    </recommendedName>
</protein>
<gene>
    <name evidence="3" type="ORF">GCM10022395_02240</name>
</gene>
<feature type="transmembrane region" description="Helical" evidence="1">
    <location>
        <begin position="68"/>
        <end position="88"/>
    </location>
</feature>
<keyword evidence="1" id="KW-1133">Transmembrane helix</keyword>
<name>A0ABP6WQ56_9FLAO</name>
<evidence type="ECO:0000256" key="1">
    <source>
        <dbReference type="SAM" id="Phobius"/>
    </source>
</evidence>
<keyword evidence="1" id="KW-0812">Transmembrane</keyword>